<feature type="non-terminal residue" evidence="1">
    <location>
        <position position="13"/>
    </location>
</feature>
<name>A0A1J8PPM2_9AGAM</name>
<gene>
    <name evidence="1" type="ORF">AZE42_12171</name>
</gene>
<comment type="caution">
    <text evidence="1">The sequence shown here is derived from an EMBL/GenBank/DDBJ whole genome shotgun (WGS) entry which is preliminary data.</text>
</comment>
<sequence length="13" mass="1545">MDPLWRGEENAVQ</sequence>
<reference evidence="1 2" key="1">
    <citation type="submission" date="2016-03" db="EMBL/GenBank/DDBJ databases">
        <title>Comparative genomics of the ectomycorrhizal sister species Rhizopogon vinicolor and Rhizopogon vesiculosus (Basidiomycota: Boletales) reveals a divergence of the mating type B locus.</title>
        <authorList>
            <person name="Mujic A.B."/>
            <person name="Kuo A."/>
            <person name="Tritt A."/>
            <person name="Lipzen A."/>
            <person name="Chen C."/>
            <person name="Johnson J."/>
            <person name="Sharma A."/>
            <person name="Barry K."/>
            <person name="Grigoriev I.V."/>
            <person name="Spatafora J.W."/>
        </authorList>
    </citation>
    <scope>NUCLEOTIDE SEQUENCE [LARGE SCALE GENOMIC DNA]</scope>
    <source>
        <strain evidence="1 2">AM-OR11-056</strain>
    </source>
</reference>
<evidence type="ECO:0000313" key="1">
    <source>
        <dbReference type="EMBL" id="OJA11118.1"/>
    </source>
</evidence>
<evidence type="ECO:0000313" key="2">
    <source>
        <dbReference type="Proteomes" id="UP000183567"/>
    </source>
</evidence>
<dbReference type="EMBL" id="LVVM01005222">
    <property type="protein sequence ID" value="OJA11118.1"/>
    <property type="molecule type" value="Genomic_DNA"/>
</dbReference>
<proteinExistence type="predicted"/>
<keyword evidence="2" id="KW-1185">Reference proteome</keyword>
<protein>
    <submittedName>
        <fullName evidence="1">Uncharacterized protein</fullName>
    </submittedName>
</protein>
<organism evidence="1 2">
    <name type="scientific">Rhizopogon vesiculosus</name>
    <dbReference type="NCBI Taxonomy" id="180088"/>
    <lineage>
        <taxon>Eukaryota</taxon>
        <taxon>Fungi</taxon>
        <taxon>Dikarya</taxon>
        <taxon>Basidiomycota</taxon>
        <taxon>Agaricomycotina</taxon>
        <taxon>Agaricomycetes</taxon>
        <taxon>Agaricomycetidae</taxon>
        <taxon>Boletales</taxon>
        <taxon>Suillineae</taxon>
        <taxon>Rhizopogonaceae</taxon>
        <taxon>Rhizopogon</taxon>
    </lineage>
</organism>
<accession>A0A1J8PPM2</accession>
<dbReference type="Proteomes" id="UP000183567">
    <property type="component" value="Unassembled WGS sequence"/>
</dbReference>